<protein>
    <submittedName>
        <fullName evidence="2">Uncharacterized protein</fullName>
    </submittedName>
</protein>
<dbReference type="Proteomes" id="UP001627154">
    <property type="component" value="Unassembled WGS sequence"/>
</dbReference>
<evidence type="ECO:0000313" key="3">
    <source>
        <dbReference type="Proteomes" id="UP001627154"/>
    </source>
</evidence>
<organism evidence="2 3">
    <name type="scientific">Trichogramma kaykai</name>
    <dbReference type="NCBI Taxonomy" id="54128"/>
    <lineage>
        <taxon>Eukaryota</taxon>
        <taxon>Metazoa</taxon>
        <taxon>Ecdysozoa</taxon>
        <taxon>Arthropoda</taxon>
        <taxon>Hexapoda</taxon>
        <taxon>Insecta</taxon>
        <taxon>Pterygota</taxon>
        <taxon>Neoptera</taxon>
        <taxon>Endopterygota</taxon>
        <taxon>Hymenoptera</taxon>
        <taxon>Apocrita</taxon>
        <taxon>Proctotrupomorpha</taxon>
        <taxon>Chalcidoidea</taxon>
        <taxon>Trichogrammatidae</taxon>
        <taxon>Trichogramma</taxon>
    </lineage>
</organism>
<dbReference type="AlphaFoldDB" id="A0ABD2X8I1"/>
<gene>
    <name evidence="2" type="ORF">TKK_005702</name>
</gene>
<dbReference type="EMBL" id="JBJJXI010000049">
    <property type="protein sequence ID" value="KAL3401067.1"/>
    <property type="molecule type" value="Genomic_DNA"/>
</dbReference>
<evidence type="ECO:0000313" key="2">
    <source>
        <dbReference type="EMBL" id="KAL3401067.1"/>
    </source>
</evidence>
<reference evidence="2 3" key="1">
    <citation type="journal article" date="2024" name="bioRxiv">
        <title>A reference genome for Trichogramma kaykai: A tiny desert-dwelling parasitoid wasp with competing sex-ratio distorters.</title>
        <authorList>
            <person name="Culotta J."/>
            <person name="Lindsey A.R."/>
        </authorList>
    </citation>
    <scope>NUCLEOTIDE SEQUENCE [LARGE SCALE GENOMIC DNA]</scope>
    <source>
        <strain evidence="2 3">KSX58</strain>
    </source>
</reference>
<comment type="caution">
    <text evidence="2">The sequence shown here is derived from an EMBL/GenBank/DDBJ whole genome shotgun (WGS) entry which is preliminary data.</text>
</comment>
<feature type="region of interest" description="Disordered" evidence="1">
    <location>
        <begin position="1"/>
        <end position="48"/>
    </location>
</feature>
<sequence length="95" mass="10919">MKFDVFGLPIANPSSSSSSSFTDEEKNRLEILQPKGKPRPPQPAYDPYHRMNMDRLKSTLVSIKKIDVDVTSPIRGRTYRIVLITYFYTLIRLNG</sequence>
<keyword evidence="3" id="KW-1185">Reference proteome</keyword>
<evidence type="ECO:0000256" key="1">
    <source>
        <dbReference type="SAM" id="MobiDB-lite"/>
    </source>
</evidence>
<name>A0ABD2X8I1_9HYME</name>
<accession>A0ABD2X8I1</accession>
<proteinExistence type="predicted"/>